<evidence type="ECO:0000313" key="2">
    <source>
        <dbReference type="RefSeq" id="XP_016970617.1"/>
    </source>
</evidence>
<feature type="transmembrane region" description="Helical" evidence="1">
    <location>
        <begin position="85"/>
        <end position="107"/>
    </location>
</feature>
<dbReference type="Pfam" id="PF07898">
    <property type="entry name" value="DUF1676"/>
    <property type="match status" value="1"/>
</dbReference>
<gene>
    <name evidence="2" type="primary">LOC108038350</name>
</gene>
<dbReference type="PANTHER" id="PTHR21879:SF4">
    <property type="entry name" value="OSIRIS 17, ISOFORM C"/>
    <property type="match status" value="1"/>
</dbReference>
<keyword evidence="1" id="KW-0472">Membrane</keyword>
<dbReference type="GO" id="GO:0016020">
    <property type="term" value="C:membrane"/>
    <property type="evidence" value="ECO:0007669"/>
    <property type="project" value="TreeGrafter"/>
</dbReference>
<dbReference type="AlphaFoldDB" id="A0A6P4DYI7"/>
<accession>A0A6P4DYI7</accession>
<sequence length="163" mass="18468">SAETPIEEVTSALYGKSIKFAMTHDLEVDLPEVMFNGATFRISPRAIEGNGIIAKLELIPKQVVKARLAGAIIQKKIQKFLRSKLVLSFLALLLIIKIIKIKLFWLLPIVIGVGAAKKLLLKFLLFLFPALSHLFKLCSHYQQSYHAPAKYHHHHHLIDHHHT</sequence>
<evidence type="ECO:0000256" key="1">
    <source>
        <dbReference type="SAM" id="Phobius"/>
    </source>
</evidence>
<keyword evidence="1" id="KW-1133">Transmembrane helix</keyword>
<feature type="non-terminal residue" evidence="2">
    <location>
        <position position="1"/>
    </location>
</feature>
<dbReference type="OrthoDB" id="6334967at2759"/>
<dbReference type="InterPro" id="IPR012464">
    <property type="entry name" value="DUF1676"/>
</dbReference>
<proteinExistence type="predicted"/>
<organism evidence="2">
    <name type="scientific">Drosophila rhopaloa</name>
    <name type="common">Fruit fly</name>
    <dbReference type="NCBI Taxonomy" id="1041015"/>
    <lineage>
        <taxon>Eukaryota</taxon>
        <taxon>Metazoa</taxon>
        <taxon>Ecdysozoa</taxon>
        <taxon>Arthropoda</taxon>
        <taxon>Hexapoda</taxon>
        <taxon>Insecta</taxon>
        <taxon>Pterygota</taxon>
        <taxon>Neoptera</taxon>
        <taxon>Endopterygota</taxon>
        <taxon>Diptera</taxon>
        <taxon>Brachycera</taxon>
        <taxon>Muscomorpha</taxon>
        <taxon>Ephydroidea</taxon>
        <taxon>Drosophilidae</taxon>
        <taxon>Drosophila</taxon>
        <taxon>Sophophora</taxon>
    </lineage>
</organism>
<dbReference type="RefSeq" id="XP_016970617.1">
    <property type="nucleotide sequence ID" value="XM_017115128.1"/>
</dbReference>
<reference evidence="2" key="1">
    <citation type="submission" date="2025-08" db="UniProtKB">
        <authorList>
            <consortium name="RefSeq"/>
        </authorList>
    </citation>
    <scope>IDENTIFICATION</scope>
</reference>
<dbReference type="PANTHER" id="PTHR21879">
    <property type="entry name" value="FI03362P-RELATED-RELATED"/>
    <property type="match status" value="1"/>
</dbReference>
<protein>
    <submittedName>
        <fullName evidence="2">Uncharacterized protein LOC108038350</fullName>
    </submittedName>
</protein>
<keyword evidence="1" id="KW-0812">Transmembrane</keyword>
<name>A0A6P4DYI7_DRORH</name>
<feature type="non-terminal residue" evidence="2">
    <location>
        <position position="163"/>
    </location>
</feature>